<evidence type="ECO:0000313" key="11">
    <source>
        <dbReference type="Proteomes" id="UP000028990"/>
    </source>
</evidence>
<dbReference type="GO" id="GO:0031032">
    <property type="term" value="P:actomyosin structure organization"/>
    <property type="evidence" value="ECO:0007669"/>
    <property type="project" value="TreeGrafter"/>
</dbReference>
<keyword evidence="4 10" id="KW-0808">Transferase</keyword>
<evidence type="ECO:0000256" key="4">
    <source>
        <dbReference type="ARBA" id="ARBA00022777"/>
    </source>
</evidence>
<evidence type="ECO:0000256" key="1">
    <source>
        <dbReference type="ARBA" id="ARBA00022527"/>
    </source>
</evidence>
<keyword evidence="2" id="KW-0597">Phosphoprotein</keyword>
<dbReference type="PROSITE" id="PS50081">
    <property type="entry name" value="ZF_DAG_PE_2"/>
    <property type="match status" value="1"/>
</dbReference>
<dbReference type="InterPro" id="IPR050839">
    <property type="entry name" value="Rho-assoc_Ser/Thr_Kinase"/>
</dbReference>
<dbReference type="Gene3D" id="3.30.200.20">
    <property type="entry name" value="Phosphorylase Kinase, domain 1"/>
    <property type="match status" value="1"/>
</dbReference>
<evidence type="ECO:0000256" key="7">
    <source>
        <dbReference type="ARBA" id="ARBA00048679"/>
    </source>
</evidence>
<protein>
    <submittedName>
        <fullName evidence="10">Protein kinase C iota type</fullName>
    </submittedName>
</protein>
<dbReference type="GO" id="GO:0046872">
    <property type="term" value="F:metal ion binding"/>
    <property type="evidence" value="ECO:0007669"/>
    <property type="project" value="UniProtKB-KW"/>
</dbReference>
<proteinExistence type="predicted"/>
<dbReference type="PROSITE" id="PS00479">
    <property type="entry name" value="ZF_DAG_PE_1"/>
    <property type="match status" value="1"/>
</dbReference>
<evidence type="ECO:0000259" key="9">
    <source>
        <dbReference type="PROSITE" id="PS50081"/>
    </source>
</evidence>
<dbReference type="InterPro" id="IPR002219">
    <property type="entry name" value="PKC_DAG/PE"/>
</dbReference>
<evidence type="ECO:0000256" key="8">
    <source>
        <dbReference type="SAM" id="MobiDB-lite"/>
    </source>
</evidence>
<dbReference type="EMBL" id="KN121239">
    <property type="protein sequence ID" value="KFO36811.1"/>
    <property type="molecule type" value="Genomic_DNA"/>
</dbReference>
<evidence type="ECO:0000256" key="5">
    <source>
        <dbReference type="ARBA" id="ARBA00022833"/>
    </source>
</evidence>
<dbReference type="GO" id="GO:0004674">
    <property type="term" value="F:protein serine/threonine kinase activity"/>
    <property type="evidence" value="ECO:0007669"/>
    <property type="project" value="UniProtKB-KW"/>
</dbReference>
<reference evidence="10 11" key="1">
    <citation type="submission" date="2013-11" db="EMBL/GenBank/DDBJ databases">
        <title>The Damaraland mole rat (Fukomys damarensis) genome and evolution of African mole rats.</title>
        <authorList>
            <person name="Gladyshev V.N."/>
            <person name="Fang X."/>
        </authorList>
    </citation>
    <scope>NUCLEOTIDE SEQUENCE [LARGE SCALE GENOMIC DNA]</scope>
    <source>
        <tissue evidence="10">Liver</tissue>
    </source>
</reference>
<organism evidence="10 11">
    <name type="scientific">Fukomys damarensis</name>
    <name type="common">Damaraland mole rat</name>
    <name type="synonym">Cryptomys damarensis</name>
    <dbReference type="NCBI Taxonomy" id="885580"/>
    <lineage>
        <taxon>Eukaryota</taxon>
        <taxon>Metazoa</taxon>
        <taxon>Chordata</taxon>
        <taxon>Craniata</taxon>
        <taxon>Vertebrata</taxon>
        <taxon>Euteleostomi</taxon>
        <taxon>Mammalia</taxon>
        <taxon>Eutheria</taxon>
        <taxon>Euarchontoglires</taxon>
        <taxon>Glires</taxon>
        <taxon>Rodentia</taxon>
        <taxon>Hystricomorpha</taxon>
        <taxon>Bathyergidae</taxon>
        <taxon>Fukomys</taxon>
    </lineage>
</organism>
<dbReference type="CDD" id="cd20794">
    <property type="entry name" value="C1_aPKC"/>
    <property type="match status" value="1"/>
</dbReference>
<dbReference type="PANTHER" id="PTHR22988">
    <property type="entry name" value="MYOTONIC DYSTROPHY S/T KINASE-RELATED"/>
    <property type="match status" value="1"/>
</dbReference>
<dbReference type="InterPro" id="IPR046349">
    <property type="entry name" value="C1-like_sf"/>
</dbReference>
<keyword evidence="4 10" id="KW-0418">Kinase</keyword>
<dbReference type="Proteomes" id="UP000028990">
    <property type="component" value="Unassembled WGS sequence"/>
</dbReference>
<name>A0A091EMH8_FUKDA</name>
<dbReference type="SUPFAM" id="SSF57889">
    <property type="entry name" value="Cysteine-rich domain"/>
    <property type="match status" value="1"/>
</dbReference>
<comment type="catalytic activity">
    <reaction evidence="6">
        <text>L-threonyl-[protein] + ATP = O-phospho-L-threonyl-[protein] + ADP + H(+)</text>
        <dbReference type="Rhea" id="RHEA:46608"/>
        <dbReference type="Rhea" id="RHEA-COMP:11060"/>
        <dbReference type="Rhea" id="RHEA-COMP:11605"/>
        <dbReference type="ChEBI" id="CHEBI:15378"/>
        <dbReference type="ChEBI" id="CHEBI:30013"/>
        <dbReference type="ChEBI" id="CHEBI:30616"/>
        <dbReference type="ChEBI" id="CHEBI:61977"/>
        <dbReference type="ChEBI" id="CHEBI:456216"/>
        <dbReference type="EC" id="2.7.11.1"/>
    </reaction>
</comment>
<dbReference type="SMART" id="SM00109">
    <property type="entry name" value="C1"/>
    <property type="match status" value="1"/>
</dbReference>
<keyword evidence="3" id="KW-0479">Metal-binding</keyword>
<comment type="catalytic activity">
    <reaction evidence="7">
        <text>L-seryl-[protein] + ATP = O-phospho-L-seryl-[protein] + ADP + H(+)</text>
        <dbReference type="Rhea" id="RHEA:17989"/>
        <dbReference type="Rhea" id="RHEA-COMP:9863"/>
        <dbReference type="Rhea" id="RHEA-COMP:11604"/>
        <dbReference type="ChEBI" id="CHEBI:15378"/>
        <dbReference type="ChEBI" id="CHEBI:29999"/>
        <dbReference type="ChEBI" id="CHEBI:30616"/>
        <dbReference type="ChEBI" id="CHEBI:83421"/>
        <dbReference type="ChEBI" id="CHEBI:456216"/>
        <dbReference type="EC" id="2.7.11.1"/>
    </reaction>
</comment>
<evidence type="ECO:0000313" key="10">
    <source>
        <dbReference type="EMBL" id="KFO36811.1"/>
    </source>
</evidence>
<dbReference type="PANTHER" id="PTHR22988:SF71">
    <property type="entry name" value="CITRON RHO-INTERACTING KINASE"/>
    <property type="match status" value="1"/>
</dbReference>
<feature type="compositionally biased region" description="Low complexity" evidence="8">
    <location>
        <begin position="40"/>
        <end position="50"/>
    </location>
</feature>
<sequence>MLSCFSTLRGRSLRTPGRESVCERLKRRLTPSRCRRPHCSSDTTVSVTDTPGKVSPGVTTSELPKSRCPAEVFLRPNTTGIEAVKSSGQESPRPETPSRSGQVSPELGTENLESQGPGEETEVIDTSPGETHRILVYIDPGLASATGNNITERELCRIPAPLVRAGSRPHSFTKPFLHIFLGSQPVYGPFFPGTSTTHTSTPSVLSLGRDITTASFENSSSFEGFCDKAEDTSIRHGDAGHWRKLHYANGHAFQAKGFPRRAKCAVCTDRVGGLGRQVYKCTRCKLSVHKKCHRLVTVQCGQRSLASEPMVLGAPSTMASHPAQTAIPQNLSSHEGLEQLDEENEAGNTGESGKISPGLSLQDFDLLTVIGRGTYGKVLLVQLKK</sequence>
<accession>A0A091EMH8</accession>
<dbReference type="AlphaFoldDB" id="A0A091EMH8"/>
<feature type="region of interest" description="Disordered" evidence="8">
    <location>
        <begin position="33"/>
        <end position="128"/>
    </location>
</feature>
<keyword evidence="11" id="KW-1185">Reference proteome</keyword>
<feature type="domain" description="Phorbol-ester/DAG-type" evidence="9">
    <location>
        <begin position="250"/>
        <end position="300"/>
    </location>
</feature>
<feature type="compositionally biased region" description="Polar residues" evidence="8">
    <location>
        <begin position="76"/>
        <end position="90"/>
    </location>
</feature>
<dbReference type="Pfam" id="PF00130">
    <property type="entry name" value="C1_1"/>
    <property type="match status" value="1"/>
</dbReference>
<evidence type="ECO:0000256" key="6">
    <source>
        <dbReference type="ARBA" id="ARBA00047899"/>
    </source>
</evidence>
<evidence type="ECO:0000256" key="3">
    <source>
        <dbReference type="ARBA" id="ARBA00022723"/>
    </source>
</evidence>
<keyword evidence="5" id="KW-0862">Zinc</keyword>
<dbReference type="GO" id="GO:0005856">
    <property type="term" value="C:cytoskeleton"/>
    <property type="evidence" value="ECO:0007669"/>
    <property type="project" value="TreeGrafter"/>
</dbReference>
<gene>
    <name evidence="10" type="ORF">H920_01785</name>
</gene>
<evidence type="ECO:0000256" key="2">
    <source>
        <dbReference type="ARBA" id="ARBA00022553"/>
    </source>
</evidence>
<keyword evidence="1" id="KW-0723">Serine/threonine-protein kinase</keyword>
<dbReference type="Gene3D" id="3.30.60.20">
    <property type="match status" value="1"/>
</dbReference>
<dbReference type="GO" id="GO:0005737">
    <property type="term" value="C:cytoplasm"/>
    <property type="evidence" value="ECO:0007669"/>
    <property type="project" value="TreeGrafter"/>
</dbReference>